<proteinExistence type="predicted"/>
<accession>A0A369L6P8</accession>
<evidence type="ECO:0000313" key="1">
    <source>
        <dbReference type="EMBL" id="RDB54822.1"/>
    </source>
</evidence>
<organism evidence="1 2">
    <name type="scientific">Senegalimassilia anaerobia</name>
    <dbReference type="NCBI Taxonomy" id="1473216"/>
    <lineage>
        <taxon>Bacteria</taxon>
        <taxon>Bacillati</taxon>
        <taxon>Actinomycetota</taxon>
        <taxon>Coriobacteriia</taxon>
        <taxon>Coriobacteriales</taxon>
        <taxon>Coriobacteriaceae</taxon>
        <taxon>Senegalimassilia</taxon>
    </lineage>
</organism>
<dbReference type="RefSeq" id="WP_114621064.1">
    <property type="nucleotide sequence ID" value="NZ_PPTP01000007.1"/>
</dbReference>
<gene>
    <name evidence="1" type="ORF">C1880_08225</name>
</gene>
<dbReference type="Proteomes" id="UP000253792">
    <property type="component" value="Unassembled WGS sequence"/>
</dbReference>
<comment type="caution">
    <text evidence="1">The sequence shown here is derived from an EMBL/GenBank/DDBJ whole genome shotgun (WGS) entry which is preliminary data.</text>
</comment>
<protein>
    <submittedName>
        <fullName evidence="1">Uncharacterized protein</fullName>
    </submittedName>
</protein>
<dbReference type="EMBL" id="PPTP01000007">
    <property type="protein sequence ID" value="RDB54822.1"/>
    <property type="molecule type" value="Genomic_DNA"/>
</dbReference>
<sequence length="107" mass="12351">MTKDGERRGVHKMYVNVVLHVNDEGRIDPLAVIWPDGRTFRIDEVLYRGEPGQLQKGAKTSRFRIRFGRKETNLYLERRQGSPALGTPDVDRWWVNAIDNTPTKPSC</sequence>
<dbReference type="AlphaFoldDB" id="A0A369L6P8"/>
<dbReference type="STRING" id="1034345.GCA_000236865_01518"/>
<evidence type="ECO:0000313" key="2">
    <source>
        <dbReference type="Proteomes" id="UP000253792"/>
    </source>
</evidence>
<keyword evidence="2" id="KW-1185">Reference proteome</keyword>
<name>A0A369L6P8_9ACTN</name>
<reference evidence="1 2" key="1">
    <citation type="journal article" date="2018" name="Elife">
        <title>Discovery and characterization of a prevalent human gut bacterial enzyme sufficient for the inactivation of a family of plant toxins.</title>
        <authorList>
            <person name="Koppel N."/>
            <person name="Bisanz J.E."/>
            <person name="Pandelia M.E."/>
            <person name="Turnbaugh P.J."/>
            <person name="Balskus E.P."/>
        </authorList>
    </citation>
    <scope>NUCLEOTIDE SEQUENCE [LARGE SCALE GENOMIC DNA]</scope>
    <source>
        <strain evidence="2">anaerobia AP69FAA</strain>
    </source>
</reference>